<proteinExistence type="predicted"/>
<dbReference type="RefSeq" id="XP_033662466.1">
    <property type="nucleotide sequence ID" value="XM_033808815.1"/>
</dbReference>
<evidence type="ECO:0000313" key="1">
    <source>
        <dbReference type="EMBL" id="KAF2161577.1"/>
    </source>
</evidence>
<keyword evidence="2" id="KW-1185">Reference proteome</keyword>
<reference evidence="1" key="1">
    <citation type="journal article" date="2020" name="Stud. Mycol.">
        <title>101 Dothideomycetes genomes: a test case for predicting lifestyles and emergence of pathogens.</title>
        <authorList>
            <person name="Haridas S."/>
            <person name="Albert R."/>
            <person name="Binder M."/>
            <person name="Bloem J."/>
            <person name="Labutti K."/>
            <person name="Salamov A."/>
            <person name="Andreopoulos B."/>
            <person name="Baker S."/>
            <person name="Barry K."/>
            <person name="Bills G."/>
            <person name="Bluhm B."/>
            <person name="Cannon C."/>
            <person name="Castanera R."/>
            <person name="Culley D."/>
            <person name="Daum C."/>
            <person name="Ezra D."/>
            <person name="Gonzalez J."/>
            <person name="Henrissat B."/>
            <person name="Kuo A."/>
            <person name="Liang C."/>
            <person name="Lipzen A."/>
            <person name="Lutzoni F."/>
            <person name="Magnuson J."/>
            <person name="Mondo S."/>
            <person name="Nolan M."/>
            <person name="Ohm R."/>
            <person name="Pangilinan J."/>
            <person name="Park H.-J."/>
            <person name="Ramirez L."/>
            <person name="Alfaro M."/>
            <person name="Sun H."/>
            <person name="Tritt A."/>
            <person name="Yoshinaga Y."/>
            <person name="Zwiers L.-H."/>
            <person name="Turgeon B."/>
            <person name="Goodwin S."/>
            <person name="Spatafora J."/>
            <person name="Crous P."/>
            <person name="Grigoriev I."/>
        </authorList>
    </citation>
    <scope>NUCLEOTIDE SEQUENCE</scope>
    <source>
        <strain evidence="1">ATCC 36951</strain>
    </source>
</reference>
<name>A0A6A6C368_ZASCE</name>
<gene>
    <name evidence="1" type="ORF">M409DRAFT_27972</name>
</gene>
<sequence>MPNPPSSSHCTFLALPPPLRLRIYEAFAATLTDPAAVDYSLLETCQQIDNEAAPIFTAAVLRLSDQWAREEGWHDRWLEALPTDLLRFAQTLTLMEWQGLLIDRRGGRDEAIDDRGFFCLNEETDSTAVFITHFRYMLLLLHLQKFSGIICDLTRGSRAAIASELYKIG</sequence>
<protein>
    <submittedName>
        <fullName evidence="1">Uncharacterized protein</fullName>
    </submittedName>
</protein>
<dbReference type="Proteomes" id="UP000799537">
    <property type="component" value="Unassembled WGS sequence"/>
</dbReference>
<dbReference type="GeneID" id="54562087"/>
<dbReference type="AlphaFoldDB" id="A0A6A6C368"/>
<evidence type="ECO:0000313" key="2">
    <source>
        <dbReference type="Proteomes" id="UP000799537"/>
    </source>
</evidence>
<organism evidence="1 2">
    <name type="scientific">Zasmidium cellare ATCC 36951</name>
    <dbReference type="NCBI Taxonomy" id="1080233"/>
    <lineage>
        <taxon>Eukaryota</taxon>
        <taxon>Fungi</taxon>
        <taxon>Dikarya</taxon>
        <taxon>Ascomycota</taxon>
        <taxon>Pezizomycotina</taxon>
        <taxon>Dothideomycetes</taxon>
        <taxon>Dothideomycetidae</taxon>
        <taxon>Mycosphaerellales</taxon>
        <taxon>Mycosphaerellaceae</taxon>
        <taxon>Zasmidium</taxon>
    </lineage>
</organism>
<accession>A0A6A6C368</accession>
<dbReference type="EMBL" id="ML993618">
    <property type="protein sequence ID" value="KAF2161577.1"/>
    <property type="molecule type" value="Genomic_DNA"/>
</dbReference>